<dbReference type="EMBL" id="CP056041">
    <property type="protein sequence ID" value="QKZ25246.1"/>
    <property type="molecule type" value="Genomic_DNA"/>
</dbReference>
<sequence length="23" mass="2482">MGVLTRLLGLLNEPDPDFAIVTP</sequence>
<gene>
    <name evidence="1" type="ORF">HUT05_46985</name>
</gene>
<name>A0A7H8TP06_STRCX</name>
<dbReference type="Proteomes" id="UP000509418">
    <property type="component" value="Chromosome"/>
</dbReference>
<organism evidence="1 2">
    <name type="scientific">Streptomyces chartreusis</name>
    <dbReference type="NCBI Taxonomy" id="1969"/>
    <lineage>
        <taxon>Bacteria</taxon>
        <taxon>Bacillati</taxon>
        <taxon>Actinomycetota</taxon>
        <taxon>Actinomycetes</taxon>
        <taxon>Kitasatosporales</taxon>
        <taxon>Streptomycetaceae</taxon>
        <taxon>Streptomyces</taxon>
    </lineage>
</organism>
<protein>
    <submittedName>
        <fullName evidence="1">Uncharacterized protein</fullName>
    </submittedName>
</protein>
<dbReference type="AlphaFoldDB" id="A0A7H8TP06"/>
<reference evidence="1 2" key="1">
    <citation type="submission" date="2020-06" db="EMBL/GenBank/DDBJ databases">
        <title>Genome mining for natural products.</title>
        <authorList>
            <person name="Zhang B."/>
            <person name="Shi J."/>
            <person name="Ge H."/>
        </authorList>
    </citation>
    <scope>NUCLEOTIDE SEQUENCE [LARGE SCALE GENOMIC DNA]</scope>
    <source>
        <strain evidence="1 2">NA02069</strain>
    </source>
</reference>
<accession>A0A7H8TP06</accession>
<keyword evidence="2" id="KW-1185">Reference proteome</keyword>
<proteinExistence type="predicted"/>
<evidence type="ECO:0000313" key="1">
    <source>
        <dbReference type="EMBL" id="QKZ25246.1"/>
    </source>
</evidence>
<evidence type="ECO:0000313" key="2">
    <source>
        <dbReference type="Proteomes" id="UP000509418"/>
    </source>
</evidence>